<dbReference type="EMBL" id="JAFREM010000028">
    <property type="protein sequence ID" value="MBO1307913.1"/>
    <property type="molecule type" value="Genomic_DNA"/>
</dbReference>
<dbReference type="Proteomes" id="UP000664601">
    <property type="component" value="Unassembled WGS sequence"/>
</dbReference>
<evidence type="ECO:0000313" key="1">
    <source>
        <dbReference type="EMBL" id="MBO1307913.1"/>
    </source>
</evidence>
<proteinExistence type="predicted"/>
<sequence>MTNKKQDLIEKIVTIPDTYQLVTESEEVRNKHVVTILRYQKDGKFVYNGPRIIAVFQNDDLLSIKNLTSVPEGKLPGAERARELAESVFSKSNRSYARGLSFIRIEHQQRDFIDDDGKTHQFPVLWIKFAHRNGSYNWVTLGANGTVVEMEVDSRWDYFRGRRKTEMWDNDDWVLAHEGKGPQLHSPNALA</sequence>
<reference evidence="1 2" key="1">
    <citation type="submission" date="2021-03" db="EMBL/GenBank/DDBJ databases">
        <title>Enterococcal diversity collection.</title>
        <authorList>
            <person name="Gilmore M.S."/>
            <person name="Schwartzman J."/>
            <person name="Van Tyne D."/>
            <person name="Martin M."/>
            <person name="Earl A.M."/>
            <person name="Manson A.L."/>
            <person name="Straub T."/>
            <person name="Salamzade R."/>
            <person name="Saavedra J."/>
            <person name="Lebreton F."/>
            <person name="Prichula J."/>
            <person name="Schaufler K."/>
            <person name="Gaca A."/>
            <person name="Sgardioli B."/>
            <person name="Wagenaar J."/>
            <person name="Strong T."/>
        </authorList>
    </citation>
    <scope>NUCLEOTIDE SEQUENCE [LARGE SCALE GENOMIC DNA]</scope>
    <source>
        <strain evidence="1 2">669A</strain>
    </source>
</reference>
<protein>
    <submittedName>
        <fullName evidence="1">Uncharacterized protein</fullName>
    </submittedName>
</protein>
<name>A0ABS3LE51_9ENTE</name>
<keyword evidence="2" id="KW-1185">Reference proteome</keyword>
<dbReference type="RefSeq" id="WP_207674899.1">
    <property type="nucleotide sequence ID" value="NZ_JAFREM010000028.1"/>
</dbReference>
<accession>A0ABS3LE51</accession>
<comment type="caution">
    <text evidence="1">The sequence shown here is derived from an EMBL/GenBank/DDBJ whole genome shotgun (WGS) entry which is preliminary data.</text>
</comment>
<organism evidence="1 2">
    <name type="scientific">Candidatus Enterococcus moelleringii</name>
    <dbReference type="NCBI Taxonomy" id="2815325"/>
    <lineage>
        <taxon>Bacteria</taxon>
        <taxon>Bacillati</taxon>
        <taxon>Bacillota</taxon>
        <taxon>Bacilli</taxon>
        <taxon>Lactobacillales</taxon>
        <taxon>Enterococcaceae</taxon>
        <taxon>Enterococcus</taxon>
    </lineage>
</organism>
<gene>
    <name evidence="1" type="ORF">JZO70_17190</name>
</gene>
<evidence type="ECO:0000313" key="2">
    <source>
        <dbReference type="Proteomes" id="UP000664601"/>
    </source>
</evidence>